<dbReference type="GO" id="GO:0005886">
    <property type="term" value="C:plasma membrane"/>
    <property type="evidence" value="ECO:0007669"/>
    <property type="project" value="UniProtKB-SubCell"/>
</dbReference>
<dbReference type="AlphaFoldDB" id="A0A3D8M2W3"/>
<dbReference type="EMBL" id="QRHA01000015">
    <property type="protein sequence ID" value="RDV24067.1"/>
    <property type="molecule type" value="Genomic_DNA"/>
</dbReference>
<keyword evidence="2" id="KW-1003">Cell membrane</keyword>
<dbReference type="OrthoDB" id="9804822at2"/>
<name>A0A3D8M2W3_9ALTE</name>
<proteinExistence type="predicted"/>
<feature type="transmembrane region" description="Helical" evidence="6">
    <location>
        <begin position="42"/>
        <end position="67"/>
    </location>
</feature>
<evidence type="ECO:0000256" key="2">
    <source>
        <dbReference type="ARBA" id="ARBA00022475"/>
    </source>
</evidence>
<dbReference type="PIRSF" id="PIRSF006324">
    <property type="entry name" value="LeuE"/>
    <property type="match status" value="1"/>
</dbReference>
<keyword evidence="4 6" id="KW-1133">Transmembrane helix</keyword>
<comment type="caution">
    <text evidence="7">The sequence shown here is derived from an EMBL/GenBank/DDBJ whole genome shotgun (WGS) entry which is preliminary data.</text>
</comment>
<feature type="transmembrane region" description="Helical" evidence="6">
    <location>
        <begin position="144"/>
        <end position="169"/>
    </location>
</feature>
<comment type="subcellular location">
    <subcellularLocation>
        <location evidence="1">Cell membrane</location>
        <topology evidence="1">Multi-pass membrane protein</topology>
    </subcellularLocation>
</comment>
<reference evidence="8" key="1">
    <citation type="submission" date="2018-08" db="EMBL/GenBank/DDBJ databases">
        <authorList>
            <person name="Zhang J."/>
            <person name="Du Z.-J."/>
        </authorList>
    </citation>
    <scope>NUCLEOTIDE SEQUENCE [LARGE SCALE GENOMIC DNA]</scope>
    <source>
        <strain evidence="8">KCTC 52655</strain>
    </source>
</reference>
<dbReference type="InterPro" id="IPR001123">
    <property type="entry name" value="LeuE-type"/>
</dbReference>
<dbReference type="GO" id="GO:0015171">
    <property type="term" value="F:amino acid transmembrane transporter activity"/>
    <property type="evidence" value="ECO:0007669"/>
    <property type="project" value="TreeGrafter"/>
</dbReference>
<sequence>MLPLDVLLTFASAALMLSLSPGPSNLYIMACTMGNGGGAGVAAASGMALGSLIYVLLSAVGLAALIVYSPALFLALKLLGASYLILLGVRTLLTAQQPQLKAVGHLPAKKVLRQSVIVELTNPKTALFFLAFLPQFSQPEQGDVAFQLVLLGVIYSVIALGSDLLVVSLSRQLGGWLVRMPRLAVLQEQLAGVILLSLGTWILAESLLLA</sequence>
<evidence type="ECO:0000256" key="3">
    <source>
        <dbReference type="ARBA" id="ARBA00022692"/>
    </source>
</evidence>
<evidence type="ECO:0000313" key="8">
    <source>
        <dbReference type="Proteomes" id="UP000256561"/>
    </source>
</evidence>
<keyword evidence="5 6" id="KW-0472">Membrane</keyword>
<accession>A0A3D8M2W3</accession>
<dbReference type="Pfam" id="PF01810">
    <property type="entry name" value="LysE"/>
    <property type="match status" value="1"/>
</dbReference>
<gene>
    <name evidence="7" type="ORF">DXV75_16005</name>
</gene>
<keyword evidence="3 6" id="KW-0812">Transmembrane</keyword>
<keyword evidence="8" id="KW-1185">Reference proteome</keyword>
<evidence type="ECO:0000256" key="5">
    <source>
        <dbReference type="ARBA" id="ARBA00023136"/>
    </source>
</evidence>
<dbReference type="Proteomes" id="UP000256561">
    <property type="component" value="Unassembled WGS sequence"/>
</dbReference>
<dbReference type="PANTHER" id="PTHR30086:SF20">
    <property type="entry name" value="ARGININE EXPORTER PROTEIN ARGO-RELATED"/>
    <property type="match status" value="1"/>
</dbReference>
<evidence type="ECO:0000313" key="7">
    <source>
        <dbReference type="EMBL" id="RDV24067.1"/>
    </source>
</evidence>
<dbReference type="RefSeq" id="WP_115594438.1">
    <property type="nucleotide sequence ID" value="NZ_QRHA01000015.1"/>
</dbReference>
<evidence type="ECO:0000256" key="1">
    <source>
        <dbReference type="ARBA" id="ARBA00004651"/>
    </source>
</evidence>
<evidence type="ECO:0000256" key="4">
    <source>
        <dbReference type="ARBA" id="ARBA00022989"/>
    </source>
</evidence>
<dbReference type="PANTHER" id="PTHR30086">
    <property type="entry name" value="ARGININE EXPORTER PROTEIN ARGO"/>
    <property type="match status" value="1"/>
</dbReference>
<organism evidence="7 8">
    <name type="scientific">Alteromonas aestuariivivens</name>
    <dbReference type="NCBI Taxonomy" id="1938339"/>
    <lineage>
        <taxon>Bacteria</taxon>
        <taxon>Pseudomonadati</taxon>
        <taxon>Pseudomonadota</taxon>
        <taxon>Gammaproteobacteria</taxon>
        <taxon>Alteromonadales</taxon>
        <taxon>Alteromonadaceae</taxon>
        <taxon>Alteromonas/Salinimonas group</taxon>
        <taxon>Alteromonas</taxon>
    </lineage>
</organism>
<protein>
    <submittedName>
        <fullName evidence="7">LysE family translocator</fullName>
    </submittedName>
</protein>
<feature type="transmembrane region" description="Helical" evidence="6">
    <location>
        <begin position="190"/>
        <end position="209"/>
    </location>
</feature>
<feature type="transmembrane region" description="Helical" evidence="6">
    <location>
        <begin position="74"/>
        <end position="93"/>
    </location>
</feature>
<evidence type="ECO:0000256" key="6">
    <source>
        <dbReference type="SAM" id="Phobius"/>
    </source>
</evidence>